<accession>H8ZC33</accession>
<evidence type="ECO:0000256" key="1">
    <source>
        <dbReference type="SAM" id="Phobius"/>
    </source>
</evidence>
<dbReference type="HOGENOM" id="CLU_142364_0_0_1"/>
<feature type="transmembrane region" description="Helical" evidence="1">
    <location>
        <begin position="20"/>
        <end position="45"/>
    </location>
</feature>
<name>H8ZC33_NEMA1</name>
<reference evidence="2" key="1">
    <citation type="submission" date="2011-03" db="EMBL/GenBank/DDBJ databases">
        <title>The Genome Sequence of Nematocida sp1 strain ERTm2.</title>
        <authorList>
            <consortium name="The Broad Institute Genome Sequencing Platform"/>
            <consortium name="The Broad Institute Genome Sequencing Center for Infectious Disease"/>
            <person name="Cuomo C."/>
            <person name="Troemel E."/>
            <person name="Young S.K."/>
            <person name="Zeng Q."/>
            <person name="Gargeya S."/>
            <person name="Fitzgerald M."/>
            <person name="Haas B."/>
            <person name="Abouelleil A."/>
            <person name="Alvarado L."/>
            <person name="Arachchi H.M."/>
            <person name="Berlin A."/>
            <person name="Brown A."/>
            <person name="Chapman S.B."/>
            <person name="Chen Z."/>
            <person name="Dunbar C."/>
            <person name="Freedman E."/>
            <person name="Gearin G."/>
            <person name="Gellesch M."/>
            <person name="Goldberg J."/>
            <person name="Griggs A."/>
            <person name="Gujja S."/>
            <person name="Heilman E.R."/>
            <person name="Heiman D."/>
            <person name="Howarth C."/>
            <person name="Larson L."/>
            <person name="Lui A."/>
            <person name="MacDonald P.J.P."/>
            <person name="Mehta T."/>
            <person name="Montmayeur A."/>
            <person name="Murphy C."/>
            <person name="Neiman D."/>
            <person name="Pearson M."/>
            <person name="Priest M."/>
            <person name="Roberts A."/>
            <person name="Saif S."/>
            <person name="Shea T."/>
            <person name="Shenoy N."/>
            <person name="Sisk P."/>
            <person name="Stolte C."/>
            <person name="Sykes S."/>
            <person name="White J."/>
            <person name="Yandava C."/>
            <person name="Wortman J."/>
            <person name="Nusbaum C."/>
            <person name="Birren B."/>
        </authorList>
    </citation>
    <scope>NUCLEOTIDE SEQUENCE</scope>
    <source>
        <strain evidence="2">ERTm2</strain>
    </source>
</reference>
<gene>
    <name evidence="2" type="ORF">NERG_01276</name>
</gene>
<keyword evidence="1" id="KW-0812">Transmembrane</keyword>
<keyword evidence="1" id="KW-0472">Membrane</keyword>
<sequence>MKVNFEYFSKRQMNTTSKRLSATVSLSASYLAVLLVAIFLSTFVMNRNTPKCIPVVHIAEPSYAIFTPNIDITSTMNYNVKEAFIYLVHQTEIKGVELEQVVWSTLAKKEKNYVLIKECKAKSNDANKPLTKGKFILKGSYFPYIGVIKSKTFAEFPCKVK</sequence>
<keyword evidence="1" id="KW-1133">Transmembrane helix</keyword>
<proteinExistence type="predicted"/>
<dbReference type="AlphaFoldDB" id="H8ZC33"/>
<dbReference type="Proteomes" id="UP000005622">
    <property type="component" value="Unassembled WGS sequence"/>
</dbReference>
<evidence type="ECO:0000313" key="2">
    <source>
        <dbReference type="EMBL" id="EHY65669.1"/>
    </source>
</evidence>
<dbReference type="EMBL" id="JH604635">
    <property type="protein sequence ID" value="EHY65669.1"/>
    <property type="molecule type" value="Genomic_DNA"/>
</dbReference>
<organism evidence="2">
    <name type="scientific">Nematocida ausubeli (strain ATCC PRA-371 / ERTm2)</name>
    <name type="common">Nematode killer fungus</name>
    <dbReference type="NCBI Taxonomy" id="1913371"/>
    <lineage>
        <taxon>Eukaryota</taxon>
        <taxon>Fungi</taxon>
        <taxon>Fungi incertae sedis</taxon>
        <taxon>Microsporidia</taxon>
        <taxon>Nematocida</taxon>
    </lineage>
</organism>
<protein>
    <submittedName>
        <fullName evidence="2">Uncharacterized protein</fullName>
    </submittedName>
</protein>